<keyword evidence="7" id="KW-1185">Reference proteome</keyword>
<evidence type="ECO:0000256" key="5">
    <source>
        <dbReference type="HAMAP-Rule" id="MF_02114"/>
    </source>
</evidence>
<sequence length="223" mass="23803">MTAPTAWIVVLPLKALGRAKSRLHDLPIHVRRALVVAMARDVCDAVLACPGVEEVVVVSGDPRWEGLLGSPRVQHVADAHTDTLNDALRRGAGACDTKRSRYGVAALTGDLPALRPDELAQALTHASRTSTAFVPDARGDGTTMFAARSLSEFWPQFGECSATLHSQAGAQMICLPELTGLRQDVDTLDDLKRVQDLGLGLHTATVLLTLVNSSSEAALARWP</sequence>
<dbReference type="PANTHER" id="PTHR40392">
    <property type="entry name" value="2-PHOSPHO-L-LACTATE GUANYLYLTRANSFERASE"/>
    <property type="match status" value="1"/>
</dbReference>
<keyword evidence="1 5" id="KW-0808">Transferase</keyword>
<evidence type="ECO:0000313" key="7">
    <source>
        <dbReference type="Proteomes" id="UP000292507"/>
    </source>
</evidence>
<evidence type="ECO:0000256" key="3">
    <source>
        <dbReference type="ARBA" id="ARBA00022741"/>
    </source>
</evidence>
<dbReference type="Gene3D" id="3.90.550.10">
    <property type="entry name" value="Spore Coat Polysaccharide Biosynthesis Protein SpsA, Chain A"/>
    <property type="match status" value="1"/>
</dbReference>
<comment type="function">
    <text evidence="5">Guanylyltransferase that catalyzes the activation of phosphoenolpyruvate (PEP) as enolpyruvoyl-2-diphospho-5'-guanosine, via the condensation of PEP with GTP. It is involved in the biosynthesis of coenzyme F420, a hydride carrier cofactor.</text>
</comment>
<dbReference type="HAMAP" id="MF_02114">
    <property type="entry name" value="CofC"/>
    <property type="match status" value="1"/>
</dbReference>
<dbReference type="RefSeq" id="WP_104527784.1">
    <property type="nucleotide sequence ID" value="NZ_POQT01000008.1"/>
</dbReference>
<dbReference type="Proteomes" id="UP000292507">
    <property type="component" value="Unassembled WGS sequence"/>
</dbReference>
<feature type="binding site" evidence="5">
    <location>
        <position position="161"/>
    </location>
    <ligand>
        <name>phosphoenolpyruvate</name>
        <dbReference type="ChEBI" id="CHEBI:58702"/>
    </ligand>
</feature>
<protein>
    <recommendedName>
        <fullName evidence="5">Phosphoenolpyruvate guanylyltransferase</fullName>
        <shortName evidence="5">PEP guanylyltransferase</shortName>
        <ecNumber evidence="5">2.7.7.105</ecNumber>
    </recommendedName>
</protein>
<feature type="binding site" evidence="5">
    <location>
        <position position="158"/>
    </location>
    <ligand>
        <name>phosphoenolpyruvate</name>
        <dbReference type="ChEBI" id="CHEBI:58702"/>
    </ligand>
</feature>
<name>A0A4Q7Y2H4_9ACTN</name>
<comment type="pathway">
    <text evidence="5">Cofactor biosynthesis; coenzyme F420 biosynthesis.</text>
</comment>
<dbReference type="UniPathway" id="UPA00071"/>
<comment type="catalytic activity">
    <reaction evidence="5">
        <text>phosphoenolpyruvate + GTP + H(+) = enolpyruvoyl-2-diphospho-5'-guanosine + diphosphate</text>
        <dbReference type="Rhea" id="RHEA:30519"/>
        <dbReference type="ChEBI" id="CHEBI:15378"/>
        <dbReference type="ChEBI" id="CHEBI:33019"/>
        <dbReference type="ChEBI" id="CHEBI:37565"/>
        <dbReference type="ChEBI" id="CHEBI:58702"/>
        <dbReference type="ChEBI" id="CHEBI:143701"/>
        <dbReference type="EC" id="2.7.7.105"/>
    </reaction>
</comment>
<evidence type="ECO:0000256" key="2">
    <source>
        <dbReference type="ARBA" id="ARBA00022695"/>
    </source>
</evidence>
<accession>A0A4Q7Y2H4</accession>
<proteinExistence type="inferred from homology"/>
<dbReference type="SUPFAM" id="SSF53448">
    <property type="entry name" value="Nucleotide-diphospho-sugar transferases"/>
    <property type="match status" value="1"/>
</dbReference>
<dbReference type="OrthoDB" id="9151145at2"/>
<comment type="similarity">
    <text evidence="5">Belongs to the CofC family.</text>
</comment>
<evidence type="ECO:0000256" key="1">
    <source>
        <dbReference type="ARBA" id="ARBA00022679"/>
    </source>
</evidence>
<keyword evidence="4 5" id="KW-0342">GTP-binding</keyword>
<dbReference type="NCBIfam" id="TIGR03552">
    <property type="entry name" value="F420_cofC"/>
    <property type="match status" value="1"/>
</dbReference>
<dbReference type="InterPro" id="IPR029044">
    <property type="entry name" value="Nucleotide-diphossugar_trans"/>
</dbReference>
<keyword evidence="2 5" id="KW-0548">Nucleotidyltransferase</keyword>
<dbReference type="EC" id="2.7.7.105" evidence="5"/>
<gene>
    <name evidence="5" type="primary">fbiD</name>
    <name evidence="6" type="ORF">BKA19_0651</name>
</gene>
<dbReference type="GO" id="GO:0043814">
    <property type="term" value="F:phospholactate guanylyltransferase activity"/>
    <property type="evidence" value="ECO:0007669"/>
    <property type="project" value="InterPro"/>
</dbReference>
<dbReference type="PANTHER" id="PTHR40392:SF1">
    <property type="entry name" value="2-PHOSPHO-L-LACTATE GUANYLYLTRANSFERASE"/>
    <property type="match status" value="1"/>
</dbReference>
<dbReference type="Pfam" id="PF01983">
    <property type="entry name" value="CofC"/>
    <property type="match status" value="1"/>
</dbReference>
<dbReference type="GO" id="GO:0005525">
    <property type="term" value="F:GTP binding"/>
    <property type="evidence" value="ECO:0007669"/>
    <property type="project" value="UniProtKB-KW"/>
</dbReference>
<comment type="caution">
    <text evidence="6">The sequence shown here is derived from an EMBL/GenBank/DDBJ whole genome shotgun (WGS) entry which is preliminary data.</text>
</comment>
<feature type="binding site" evidence="5">
    <location>
        <position position="142"/>
    </location>
    <ligand>
        <name>phosphoenolpyruvate</name>
        <dbReference type="ChEBI" id="CHEBI:58702"/>
    </ligand>
</feature>
<evidence type="ECO:0000313" key="6">
    <source>
        <dbReference type="EMBL" id="RZU31012.1"/>
    </source>
</evidence>
<keyword evidence="3 5" id="KW-0547">Nucleotide-binding</keyword>
<reference evidence="6 7" key="1">
    <citation type="submission" date="2019-02" db="EMBL/GenBank/DDBJ databases">
        <title>Sequencing the genomes of 1000 actinobacteria strains.</title>
        <authorList>
            <person name="Klenk H.-P."/>
        </authorList>
    </citation>
    <scope>NUCLEOTIDE SEQUENCE [LARGE SCALE GENOMIC DNA]</scope>
    <source>
        <strain evidence="6 7">DSM 44509</strain>
    </source>
</reference>
<organism evidence="6 7">
    <name type="scientific">Blastococcus saxobsidens</name>
    <dbReference type="NCBI Taxonomy" id="138336"/>
    <lineage>
        <taxon>Bacteria</taxon>
        <taxon>Bacillati</taxon>
        <taxon>Actinomycetota</taxon>
        <taxon>Actinomycetes</taxon>
        <taxon>Geodermatophilales</taxon>
        <taxon>Geodermatophilaceae</taxon>
        <taxon>Blastococcus</taxon>
    </lineage>
</organism>
<dbReference type="AlphaFoldDB" id="A0A4Q7Y2H4"/>
<evidence type="ECO:0000256" key="4">
    <source>
        <dbReference type="ARBA" id="ARBA00023134"/>
    </source>
</evidence>
<dbReference type="InterPro" id="IPR002835">
    <property type="entry name" value="CofC"/>
</dbReference>
<dbReference type="GO" id="GO:0052645">
    <property type="term" value="P:F420-0 metabolic process"/>
    <property type="evidence" value="ECO:0007669"/>
    <property type="project" value="UniProtKB-UniRule"/>
</dbReference>
<dbReference type="EMBL" id="SHKV01000001">
    <property type="protein sequence ID" value="RZU31012.1"/>
    <property type="molecule type" value="Genomic_DNA"/>
</dbReference>